<keyword evidence="4" id="KW-0274">FAD</keyword>
<dbReference type="InterPro" id="IPR046373">
    <property type="entry name" value="Acyl-CoA_Oxase/DH_mid-dom_sf"/>
</dbReference>
<dbReference type="CDD" id="cd00567">
    <property type="entry name" value="ACAD"/>
    <property type="match status" value="1"/>
</dbReference>
<dbReference type="GO" id="GO:0050660">
    <property type="term" value="F:flavin adenine dinucleotide binding"/>
    <property type="evidence" value="ECO:0007669"/>
    <property type="project" value="InterPro"/>
</dbReference>
<feature type="domain" description="Acyl-CoA dehydrogenase/oxidase C-terminal" evidence="6">
    <location>
        <begin position="232"/>
        <end position="364"/>
    </location>
</feature>
<dbReference type="InterPro" id="IPR013786">
    <property type="entry name" value="AcylCoA_DH/ox_N"/>
</dbReference>
<name>A0A381T4T3_9ZZZZ</name>
<evidence type="ECO:0000256" key="2">
    <source>
        <dbReference type="ARBA" id="ARBA00009347"/>
    </source>
</evidence>
<evidence type="ECO:0000259" key="7">
    <source>
        <dbReference type="Pfam" id="PF02771"/>
    </source>
</evidence>
<dbReference type="SUPFAM" id="SSF56645">
    <property type="entry name" value="Acyl-CoA dehydrogenase NM domain-like"/>
    <property type="match status" value="1"/>
</dbReference>
<dbReference type="InterPro" id="IPR036250">
    <property type="entry name" value="AcylCo_DH-like_C"/>
</dbReference>
<gene>
    <name evidence="8" type="ORF">METZ01_LOCUS64056</name>
</gene>
<dbReference type="GO" id="GO:0003995">
    <property type="term" value="F:acyl-CoA dehydrogenase activity"/>
    <property type="evidence" value="ECO:0007669"/>
    <property type="project" value="TreeGrafter"/>
</dbReference>
<keyword evidence="3" id="KW-0285">Flavoprotein</keyword>
<dbReference type="Pfam" id="PF00441">
    <property type="entry name" value="Acyl-CoA_dh_1"/>
    <property type="match status" value="1"/>
</dbReference>
<dbReference type="InterPro" id="IPR037069">
    <property type="entry name" value="AcylCoA_DH/ox_N_sf"/>
</dbReference>
<keyword evidence="5" id="KW-0560">Oxidoreductase</keyword>
<sequence>MRIDLSEEQALFQETVRRFVETETPVSRVREIGENPDGFDHDWWRQAAELGWTSLLVPEDLGGGSISGDGVADLAIVAEEVGRGVAPGPLLPVNVVAASVARSGSTDQQTEILPGLLDGRLIGAWCYHEPSGGWWPEDVGLEAELVDGGFRLEGTKQAVEGAVQAHYLLVTARVDGALTQFLVPADSEGIRIVPQQSLDLVRRFGEVHFDGVDVGPDCLLGQVGGAIDDVRYQFHIALLLQAAEMAGASGRVFEFTLEYSFDRFSFGRPLASYQALKHRFADMKLWLETGYATTDQAAIGVSRGDDAARLASVAKSYVGDRSVEIIQDCVQMHGGIGVTWEHDIHLYLRRAAVDRELFGSPEDHLGYLGSIVDAEGV</sequence>
<dbReference type="InterPro" id="IPR009100">
    <property type="entry name" value="AcylCoA_DH/oxidase_NM_dom_sf"/>
</dbReference>
<organism evidence="8">
    <name type="scientific">marine metagenome</name>
    <dbReference type="NCBI Taxonomy" id="408172"/>
    <lineage>
        <taxon>unclassified sequences</taxon>
        <taxon>metagenomes</taxon>
        <taxon>ecological metagenomes</taxon>
    </lineage>
</organism>
<evidence type="ECO:0000256" key="3">
    <source>
        <dbReference type="ARBA" id="ARBA00022630"/>
    </source>
</evidence>
<evidence type="ECO:0000256" key="4">
    <source>
        <dbReference type="ARBA" id="ARBA00022827"/>
    </source>
</evidence>
<reference evidence="8" key="1">
    <citation type="submission" date="2018-05" db="EMBL/GenBank/DDBJ databases">
        <authorList>
            <person name="Lanie J.A."/>
            <person name="Ng W.-L."/>
            <person name="Kazmierczak K.M."/>
            <person name="Andrzejewski T.M."/>
            <person name="Davidsen T.M."/>
            <person name="Wayne K.J."/>
            <person name="Tettelin H."/>
            <person name="Glass J.I."/>
            <person name="Rusch D."/>
            <person name="Podicherti R."/>
            <person name="Tsui H.-C.T."/>
            <person name="Winkler M.E."/>
        </authorList>
    </citation>
    <scope>NUCLEOTIDE SEQUENCE</scope>
</reference>
<comment type="similarity">
    <text evidence="2">Belongs to the acyl-CoA dehydrogenase family.</text>
</comment>
<dbReference type="EMBL" id="UINC01004027">
    <property type="protein sequence ID" value="SVA11202.1"/>
    <property type="molecule type" value="Genomic_DNA"/>
</dbReference>
<dbReference type="Pfam" id="PF02771">
    <property type="entry name" value="Acyl-CoA_dh_N"/>
    <property type="match status" value="1"/>
</dbReference>
<feature type="domain" description="Acyl-CoA dehydrogenase/oxidase N-terminal" evidence="7">
    <location>
        <begin position="6"/>
        <end position="119"/>
    </location>
</feature>
<proteinExistence type="inferred from homology"/>
<dbReference type="Gene3D" id="2.40.110.10">
    <property type="entry name" value="Butyryl-CoA Dehydrogenase, subunit A, domain 2"/>
    <property type="match status" value="1"/>
</dbReference>
<dbReference type="Gene3D" id="1.20.140.10">
    <property type="entry name" value="Butyryl-CoA Dehydrogenase, subunit A, domain 3"/>
    <property type="match status" value="1"/>
</dbReference>
<dbReference type="PANTHER" id="PTHR43884:SF20">
    <property type="entry name" value="ACYL-COA DEHYDROGENASE FADE28"/>
    <property type="match status" value="1"/>
</dbReference>
<accession>A0A381T4T3</accession>
<evidence type="ECO:0000256" key="5">
    <source>
        <dbReference type="ARBA" id="ARBA00023002"/>
    </source>
</evidence>
<evidence type="ECO:0000259" key="6">
    <source>
        <dbReference type="Pfam" id="PF00441"/>
    </source>
</evidence>
<dbReference type="InterPro" id="IPR009075">
    <property type="entry name" value="AcylCo_DH/oxidase_C"/>
</dbReference>
<evidence type="ECO:0008006" key="9">
    <source>
        <dbReference type="Google" id="ProtNLM"/>
    </source>
</evidence>
<protein>
    <recommendedName>
        <fullName evidence="9">Acyl-CoA dehydrogenase/oxidase C-terminal domain-containing protein</fullName>
    </recommendedName>
</protein>
<evidence type="ECO:0000256" key="1">
    <source>
        <dbReference type="ARBA" id="ARBA00001974"/>
    </source>
</evidence>
<dbReference type="SUPFAM" id="SSF47203">
    <property type="entry name" value="Acyl-CoA dehydrogenase C-terminal domain-like"/>
    <property type="match status" value="1"/>
</dbReference>
<dbReference type="Gene3D" id="1.10.540.10">
    <property type="entry name" value="Acyl-CoA dehydrogenase/oxidase, N-terminal domain"/>
    <property type="match status" value="1"/>
</dbReference>
<dbReference type="AlphaFoldDB" id="A0A381T4T3"/>
<comment type="cofactor">
    <cofactor evidence="1">
        <name>FAD</name>
        <dbReference type="ChEBI" id="CHEBI:57692"/>
    </cofactor>
</comment>
<evidence type="ECO:0000313" key="8">
    <source>
        <dbReference type="EMBL" id="SVA11202.1"/>
    </source>
</evidence>
<dbReference type="PANTHER" id="PTHR43884">
    <property type="entry name" value="ACYL-COA DEHYDROGENASE"/>
    <property type="match status" value="1"/>
</dbReference>